<evidence type="ECO:0000256" key="4">
    <source>
        <dbReference type="SAM" id="SignalP"/>
    </source>
</evidence>
<evidence type="ECO:0000259" key="5">
    <source>
        <dbReference type="SMART" id="SM00089"/>
    </source>
</evidence>
<dbReference type="EMBL" id="CP026604">
    <property type="protein sequence ID" value="AWB68034.1"/>
    <property type="molecule type" value="Genomic_DNA"/>
</dbReference>
<dbReference type="Gene3D" id="2.60.120.200">
    <property type="match status" value="2"/>
</dbReference>
<feature type="signal peptide" evidence="4">
    <location>
        <begin position="1"/>
        <end position="22"/>
    </location>
</feature>
<dbReference type="InterPro" id="IPR035986">
    <property type="entry name" value="PKD_dom_sf"/>
</dbReference>
<dbReference type="SMART" id="SM00560">
    <property type="entry name" value="LamGL"/>
    <property type="match status" value="2"/>
</dbReference>
<dbReference type="InterPro" id="IPR006558">
    <property type="entry name" value="LamG-like"/>
</dbReference>
<dbReference type="InterPro" id="IPR017897">
    <property type="entry name" value="Thrombospondin_3_rpt"/>
</dbReference>
<dbReference type="AlphaFoldDB" id="A0A2S0VUY5"/>
<dbReference type="InterPro" id="IPR022409">
    <property type="entry name" value="PKD/Chitinase_dom"/>
</dbReference>
<dbReference type="GO" id="GO:0007155">
    <property type="term" value="P:cell adhesion"/>
    <property type="evidence" value="ECO:0007669"/>
    <property type="project" value="InterPro"/>
</dbReference>
<accession>A0A2S0VUY5</accession>
<dbReference type="SMART" id="SM00089">
    <property type="entry name" value="PKD"/>
    <property type="match status" value="1"/>
</dbReference>
<dbReference type="InterPro" id="IPR001791">
    <property type="entry name" value="Laminin_G"/>
</dbReference>
<gene>
    <name evidence="7" type="ORF">C2869_17090</name>
</gene>
<dbReference type="Gene3D" id="4.10.1080.10">
    <property type="entry name" value="TSP type-3 repeat"/>
    <property type="match status" value="2"/>
</dbReference>
<feature type="domain" description="PKD/Chitinase" evidence="5">
    <location>
        <begin position="242"/>
        <end position="334"/>
    </location>
</feature>
<proteinExistence type="predicted"/>
<evidence type="ECO:0000256" key="1">
    <source>
        <dbReference type="ARBA" id="ARBA00022729"/>
    </source>
</evidence>
<dbReference type="Pfam" id="PF22352">
    <property type="entry name" value="K319L-like_PKD"/>
    <property type="match status" value="1"/>
</dbReference>
<dbReference type="CDD" id="cd00110">
    <property type="entry name" value="LamG"/>
    <property type="match status" value="1"/>
</dbReference>
<dbReference type="RefSeq" id="WP_108604099.1">
    <property type="nucleotide sequence ID" value="NZ_CP026604.1"/>
</dbReference>
<evidence type="ECO:0000256" key="2">
    <source>
        <dbReference type="ARBA" id="ARBA00022837"/>
    </source>
</evidence>
<dbReference type="GO" id="GO:0005509">
    <property type="term" value="F:calcium ion binding"/>
    <property type="evidence" value="ECO:0007669"/>
    <property type="project" value="InterPro"/>
</dbReference>
<protein>
    <recommendedName>
        <fullName evidence="9">Thrombospondin type 3 repeat-containing protein</fullName>
    </recommendedName>
</protein>
<dbReference type="PANTHER" id="PTHR10199:SF119">
    <property type="entry name" value="RE20510P"/>
    <property type="match status" value="1"/>
</dbReference>
<evidence type="ECO:0000259" key="6">
    <source>
        <dbReference type="SMART" id="SM00560"/>
    </source>
</evidence>
<dbReference type="SUPFAM" id="SSF49299">
    <property type="entry name" value="PKD domain"/>
    <property type="match status" value="1"/>
</dbReference>
<evidence type="ECO:0000313" key="7">
    <source>
        <dbReference type="EMBL" id="AWB68034.1"/>
    </source>
</evidence>
<dbReference type="InterPro" id="IPR013320">
    <property type="entry name" value="ConA-like_dom_sf"/>
</dbReference>
<reference evidence="7 8" key="1">
    <citation type="submission" date="2018-01" db="EMBL/GenBank/DDBJ databases">
        <title>Genome sequence of a Cantenovulum-like bacteria.</title>
        <authorList>
            <person name="Tan W.R."/>
            <person name="Lau N.-S."/>
            <person name="Go F."/>
            <person name="Amirul A.-A.A."/>
        </authorList>
    </citation>
    <scope>NUCLEOTIDE SEQUENCE [LARGE SCALE GENOMIC DNA]</scope>
    <source>
        <strain evidence="7 8">CCB-QB4</strain>
    </source>
</reference>
<keyword evidence="8" id="KW-1185">Reference proteome</keyword>
<dbReference type="PANTHER" id="PTHR10199">
    <property type="entry name" value="THROMBOSPONDIN"/>
    <property type="match status" value="1"/>
</dbReference>
<feature type="domain" description="LamG-like jellyroll fold" evidence="6">
    <location>
        <begin position="399"/>
        <end position="539"/>
    </location>
</feature>
<keyword evidence="1 4" id="KW-0732">Signal</keyword>
<dbReference type="InterPro" id="IPR003367">
    <property type="entry name" value="Thrombospondin_3-like_rpt"/>
</dbReference>
<dbReference type="FunFam" id="4.10.1080.10:FF:000001">
    <property type="entry name" value="Thrombospondin 3"/>
    <property type="match status" value="1"/>
</dbReference>
<organism evidence="7 8">
    <name type="scientific">Saccharobesus litoralis</name>
    <dbReference type="NCBI Taxonomy" id="2172099"/>
    <lineage>
        <taxon>Bacteria</taxon>
        <taxon>Pseudomonadati</taxon>
        <taxon>Pseudomonadota</taxon>
        <taxon>Gammaproteobacteria</taxon>
        <taxon>Alteromonadales</taxon>
        <taxon>Alteromonadaceae</taxon>
        <taxon>Saccharobesus</taxon>
    </lineage>
</organism>
<name>A0A2S0VUY5_9ALTE</name>
<evidence type="ECO:0008006" key="9">
    <source>
        <dbReference type="Google" id="ProtNLM"/>
    </source>
</evidence>
<keyword evidence="3" id="KW-1015">Disulfide bond</keyword>
<dbReference type="OrthoDB" id="6197493at2"/>
<keyword evidence="2" id="KW-0106">Calcium</keyword>
<dbReference type="PROSITE" id="PS51234">
    <property type="entry name" value="TSP3"/>
    <property type="match status" value="3"/>
</dbReference>
<evidence type="ECO:0000256" key="3">
    <source>
        <dbReference type="ARBA" id="ARBA00023157"/>
    </source>
</evidence>
<dbReference type="CDD" id="cd00146">
    <property type="entry name" value="PKD"/>
    <property type="match status" value="1"/>
</dbReference>
<dbReference type="InterPro" id="IPR028974">
    <property type="entry name" value="TSP_type-3_rpt"/>
</dbReference>
<dbReference type="Gene3D" id="2.60.40.10">
    <property type="entry name" value="Immunoglobulins"/>
    <property type="match status" value="1"/>
</dbReference>
<dbReference type="KEGG" id="cate:C2869_17090"/>
<dbReference type="SUPFAM" id="SSF103647">
    <property type="entry name" value="TSP type-3 repeat"/>
    <property type="match status" value="2"/>
</dbReference>
<feature type="chain" id="PRO_5015739691" description="Thrombospondin type 3 repeat-containing protein" evidence="4">
    <location>
        <begin position="23"/>
        <end position="849"/>
    </location>
</feature>
<feature type="domain" description="LamG-like jellyroll fold" evidence="6">
    <location>
        <begin position="87"/>
        <end position="230"/>
    </location>
</feature>
<sequence length="849" mass="91925">MSIRVIRACVFALSFTVCGAHAFDRNELLAFYPFAGDAKDYSGNGHHAFAVGATLTSDREGNPNSAYFFNGNDLVRAPSLYGFDWGSQFTVTAWYKRTGLFGKYSGIVNNGYYTKGSFEIRMGRENGGTAILGRINSENGGTPGLGFNDVYPANNQWHHVVLTYDGSITNFYLDGQFIESSTAARGNMQTKYNILAIGMGGNGGGRGVESEYFYGAIDDVRIYQRAFTPGEILTLYQDDAETGFILDAGQSQIKMAGEQITLDATSSYDSDGNVISYQWSLAKSPKNVPVTLSDISSATPSFTAVKPGYYRFELTGTNGQINLSDTVEIHVIPTVDVSELIAYYPIATNAQDYSGNGHHGLVSGAMLTVGKDGDPFSAYYFDGRDKITVNTLRNYAFGDQLSASIWFKRTGLVTRYQGLLNNGYNTFGSFEIRMGRESNGRVIFSRVRSQGGATHGIGFNDVFPSLNQWHHAVLTYDGNSTKFYIDGEFIEQSAAASGDMLVKNTPLTIGHAGTGASNTEYFYGAIDDIRIYNRALSAEDVEMLFLGESASNDTDEDGIADDDDNCPQLANANQVDTDGDGIGDLCDLDLDGDSIDNTLDNCPTITNNEQKDLDGDGLGDVCDSDMDGDLVLNEVDNCPLNANSDQADMDGDGLGDLCDPDIDGDFFDNDLDNCPDIYNSDQADFDIDGIGDACDPDIDNDTWLNGEDCAPFDATINPGATEIIENGIDENCNPDDDTASGIAASLIELIQQIDVANLKSKNWGKTFANKLNEVVSLVEQAVNESDLNTGQALLGDAYDKLENDIIPKTDGCAITGEVDNNDKISHCSDQTQIYLGLVQFQSAIQFINK</sequence>
<dbReference type="InterPro" id="IPR013783">
    <property type="entry name" value="Ig-like_fold"/>
</dbReference>
<evidence type="ECO:0000313" key="8">
    <source>
        <dbReference type="Proteomes" id="UP000244441"/>
    </source>
</evidence>
<dbReference type="SUPFAM" id="SSF49899">
    <property type="entry name" value="Concanavalin A-like lectins/glucanases"/>
    <property type="match status" value="2"/>
</dbReference>
<dbReference type="Pfam" id="PF02412">
    <property type="entry name" value="TSP_3"/>
    <property type="match status" value="5"/>
</dbReference>
<dbReference type="Pfam" id="PF13385">
    <property type="entry name" value="Laminin_G_3"/>
    <property type="match status" value="2"/>
</dbReference>
<dbReference type="Proteomes" id="UP000244441">
    <property type="component" value="Chromosome"/>
</dbReference>